<dbReference type="InterPro" id="IPR028816">
    <property type="entry name" value="Caprin"/>
</dbReference>
<dbReference type="InterPro" id="IPR041637">
    <property type="entry name" value="Caprin-1_dimer"/>
</dbReference>
<feature type="region of interest" description="Disordered" evidence="8">
    <location>
        <begin position="1"/>
        <end position="24"/>
    </location>
</feature>
<dbReference type="GO" id="GO:0003723">
    <property type="term" value="F:RNA binding"/>
    <property type="evidence" value="ECO:0007669"/>
    <property type="project" value="UniProtKB-KW"/>
</dbReference>
<keyword evidence="6" id="KW-0652">Protein synthesis inhibitor</keyword>
<feature type="domain" description="Cytoplasmic activation/proliferation-associated protein-1 C term" evidence="9">
    <location>
        <begin position="327"/>
        <end position="491"/>
    </location>
</feature>
<reference evidence="11" key="1">
    <citation type="submission" date="2025-08" db="UniProtKB">
        <authorList>
            <consortium name="Ensembl"/>
        </authorList>
    </citation>
    <scope>IDENTIFICATION</scope>
</reference>
<evidence type="ECO:0000256" key="8">
    <source>
        <dbReference type="SAM" id="MobiDB-lite"/>
    </source>
</evidence>
<feature type="domain" description="Caprin-1 dimerization" evidence="10">
    <location>
        <begin position="105"/>
        <end position="220"/>
    </location>
</feature>
<evidence type="ECO:0000259" key="9">
    <source>
        <dbReference type="Pfam" id="PF12287"/>
    </source>
</evidence>
<proteinExistence type="inferred from homology"/>
<dbReference type="Pfam" id="PF18293">
    <property type="entry name" value="Caprin-1_dimer"/>
    <property type="match status" value="1"/>
</dbReference>
<reference evidence="11" key="2">
    <citation type="submission" date="2025-09" db="UniProtKB">
        <authorList>
            <consortium name="Ensembl"/>
        </authorList>
    </citation>
    <scope>IDENTIFICATION</scope>
</reference>
<sequence>MPSATVGHNAVLSSSPELGSGTQSEAMKQVLQVIDKKVRNMEKKKGKLDDYQAKKNKGERLNQDQLDALTKFQEVTNNLDFARELQKSFLSLGQEIQKAVKKSARREQLLREETEQRRLKAVLELQFLLDRLGDEQTRQDLKQPVAGSPLLTDGNLTALDSFYKLVGPERDHDVRLADQYEEASLHLWELLEGRDQAVAGTTYKALKETLDKVLLSGYFDRAQTHQNGVCEKEEEEEEEEEEEQQSVAHESSGMILCLFVSTGNDQVEEWTAEAQVVNVLQHQALPQMTPEPHTVSPVSHTPDPVVRKQVVQDLMAQMQGTYNFMQVFNLNAPVPPTNEADGLKQFPSGYGQGFSSQAEHSVEEPDIQQDTLQSAVGGFHTQDQVMSSAAGHQVQGPGFGRQGQSFYNSRGTVPRGGPRNPRGMINGYRGSSNGFRGGYDGYRPPFSNTPNNGYGQQAQFSTAPRDYSNSTYQREGYQPGYKRGAAQGPRGCSRGNAQAMRS</sequence>
<feature type="compositionally biased region" description="Polar residues" evidence="8">
    <location>
        <begin position="402"/>
        <end position="411"/>
    </location>
</feature>
<dbReference type="GO" id="GO:0005737">
    <property type="term" value="C:cytoplasm"/>
    <property type="evidence" value="ECO:0007669"/>
    <property type="project" value="UniProtKB-SubCell"/>
</dbReference>
<evidence type="ECO:0000256" key="7">
    <source>
        <dbReference type="SAM" id="Coils"/>
    </source>
</evidence>
<protein>
    <submittedName>
        <fullName evidence="11">Cell cycle associated protein 1a</fullName>
    </submittedName>
</protein>
<dbReference type="Proteomes" id="UP000472277">
    <property type="component" value="Chromosome 29"/>
</dbReference>
<feature type="region of interest" description="Disordered" evidence="8">
    <location>
        <begin position="389"/>
        <end position="502"/>
    </location>
</feature>
<dbReference type="InterPro" id="IPR022070">
    <property type="entry name" value="Caprin-1_C"/>
</dbReference>
<dbReference type="Ensembl" id="ENSSTUT00000060650.1">
    <property type="protein sequence ID" value="ENSSTUP00000057822.1"/>
    <property type="gene ID" value="ENSSTUG00000022190.1"/>
</dbReference>
<evidence type="ECO:0000256" key="4">
    <source>
        <dbReference type="ARBA" id="ARBA00022782"/>
    </source>
</evidence>
<evidence type="ECO:0000256" key="6">
    <source>
        <dbReference type="ARBA" id="ARBA00023193"/>
    </source>
</evidence>
<dbReference type="AlphaFoldDB" id="A0A674AFX5"/>
<evidence type="ECO:0000313" key="11">
    <source>
        <dbReference type="Ensembl" id="ENSSTUP00000057822.1"/>
    </source>
</evidence>
<dbReference type="GO" id="GO:0017148">
    <property type="term" value="P:negative regulation of translation"/>
    <property type="evidence" value="ECO:0007669"/>
    <property type="project" value="UniProtKB-KW"/>
</dbReference>
<keyword evidence="3" id="KW-0963">Cytoplasm</keyword>
<keyword evidence="12" id="KW-1185">Reference proteome</keyword>
<dbReference type="GO" id="GO:0030154">
    <property type="term" value="P:cell differentiation"/>
    <property type="evidence" value="ECO:0007669"/>
    <property type="project" value="UniProtKB-KW"/>
</dbReference>
<evidence type="ECO:0000259" key="10">
    <source>
        <dbReference type="Pfam" id="PF18293"/>
    </source>
</evidence>
<feature type="coiled-coil region" evidence="7">
    <location>
        <begin position="34"/>
        <end position="61"/>
    </location>
</feature>
<name>A0A674AFX5_SALTR</name>
<feature type="compositionally biased region" description="Acidic residues" evidence="8">
    <location>
        <begin position="232"/>
        <end position="244"/>
    </location>
</feature>
<dbReference type="PANTHER" id="PTHR22922:SF3">
    <property type="entry name" value="CAPRIN-1"/>
    <property type="match status" value="1"/>
</dbReference>
<evidence type="ECO:0000256" key="3">
    <source>
        <dbReference type="ARBA" id="ARBA00022490"/>
    </source>
</evidence>
<evidence type="ECO:0000256" key="1">
    <source>
        <dbReference type="ARBA" id="ARBA00004496"/>
    </source>
</evidence>
<feature type="compositionally biased region" description="Polar residues" evidence="8">
    <location>
        <begin position="11"/>
        <end position="24"/>
    </location>
</feature>
<keyword evidence="5" id="KW-0694">RNA-binding</keyword>
<accession>A0A674AFX5</accession>
<gene>
    <name evidence="11" type="primary">CAPRIN1</name>
    <name evidence="11" type="synonym">caprin1a</name>
</gene>
<evidence type="ECO:0000313" key="12">
    <source>
        <dbReference type="Proteomes" id="UP000472277"/>
    </source>
</evidence>
<dbReference type="GeneTree" id="ENSGT00940000153438"/>
<feature type="region of interest" description="Disordered" evidence="8">
    <location>
        <begin position="225"/>
        <end position="250"/>
    </location>
</feature>
<organism evidence="11 12">
    <name type="scientific">Salmo trutta</name>
    <name type="common">Brown trout</name>
    <dbReference type="NCBI Taxonomy" id="8032"/>
    <lineage>
        <taxon>Eukaryota</taxon>
        <taxon>Metazoa</taxon>
        <taxon>Chordata</taxon>
        <taxon>Craniata</taxon>
        <taxon>Vertebrata</taxon>
        <taxon>Euteleostomi</taxon>
        <taxon>Actinopterygii</taxon>
        <taxon>Neopterygii</taxon>
        <taxon>Teleostei</taxon>
        <taxon>Protacanthopterygii</taxon>
        <taxon>Salmoniformes</taxon>
        <taxon>Salmonidae</taxon>
        <taxon>Salmoninae</taxon>
        <taxon>Salmo</taxon>
    </lineage>
</organism>
<comment type="subcellular location">
    <subcellularLocation>
        <location evidence="1">Cytoplasm</location>
    </subcellularLocation>
</comment>
<evidence type="ECO:0000256" key="5">
    <source>
        <dbReference type="ARBA" id="ARBA00022884"/>
    </source>
</evidence>
<dbReference type="Pfam" id="PF12287">
    <property type="entry name" value="Caprin-1_C"/>
    <property type="match status" value="1"/>
</dbReference>
<dbReference type="PANTHER" id="PTHR22922">
    <property type="entry name" value="GPI-ANCHORED PROTEIN P137"/>
    <property type="match status" value="1"/>
</dbReference>
<keyword evidence="4" id="KW-0221">Differentiation</keyword>
<evidence type="ECO:0000256" key="2">
    <source>
        <dbReference type="ARBA" id="ARBA00007950"/>
    </source>
</evidence>
<feature type="compositionally biased region" description="Polar residues" evidence="8">
    <location>
        <begin position="446"/>
        <end position="473"/>
    </location>
</feature>
<comment type="similarity">
    <text evidence="2">Belongs to the caprin family.</text>
</comment>
<keyword evidence="7" id="KW-0175">Coiled coil</keyword>